<dbReference type="Proteomes" id="UP001164539">
    <property type="component" value="Chromosome 14"/>
</dbReference>
<accession>A0ACC1WQ83</accession>
<sequence length="67" mass="7578">MFLWQAIDRIQSLHRQRSPTLLCTPLMATTVDQMLADMRKASQGKCCRRTSLRSGWTVSETSTSTTS</sequence>
<dbReference type="EMBL" id="CM051407">
    <property type="protein sequence ID" value="KAJ4701109.1"/>
    <property type="molecule type" value="Genomic_DNA"/>
</dbReference>
<comment type="caution">
    <text evidence="1">The sequence shown here is derived from an EMBL/GenBank/DDBJ whole genome shotgun (WGS) entry which is preliminary data.</text>
</comment>
<evidence type="ECO:0000313" key="2">
    <source>
        <dbReference type="Proteomes" id="UP001164539"/>
    </source>
</evidence>
<reference evidence="1 2" key="1">
    <citation type="journal article" date="2023" name="Science">
        <title>Complex scaffold remodeling in plant triterpene biosynthesis.</title>
        <authorList>
            <person name="De La Pena R."/>
            <person name="Hodgson H."/>
            <person name="Liu J.C."/>
            <person name="Stephenson M.J."/>
            <person name="Martin A.C."/>
            <person name="Owen C."/>
            <person name="Harkess A."/>
            <person name="Leebens-Mack J."/>
            <person name="Jimenez L.E."/>
            <person name="Osbourn A."/>
            <person name="Sattely E.S."/>
        </authorList>
    </citation>
    <scope>NUCLEOTIDE SEQUENCE [LARGE SCALE GENOMIC DNA]</scope>
    <source>
        <strain evidence="2">cv. JPN11</strain>
        <tissue evidence="1">Leaf</tissue>
    </source>
</reference>
<keyword evidence="2" id="KW-1185">Reference proteome</keyword>
<proteinExistence type="predicted"/>
<evidence type="ECO:0000313" key="1">
    <source>
        <dbReference type="EMBL" id="KAJ4701109.1"/>
    </source>
</evidence>
<gene>
    <name evidence="1" type="ORF">OWV82_024398</name>
</gene>
<protein>
    <submittedName>
        <fullName evidence="1">Bifunctional 3-dehydroquinate dehydratase/shikimate dehydrogenase-like protein</fullName>
    </submittedName>
</protein>
<organism evidence="1 2">
    <name type="scientific">Melia azedarach</name>
    <name type="common">Chinaberry tree</name>
    <dbReference type="NCBI Taxonomy" id="155640"/>
    <lineage>
        <taxon>Eukaryota</taxon>
        <taxon>Viridiplantae</taxon>
        <taxon>Streptophyta</taxon>
        <taxon>Embryophyta</taxon>
        <taxon>Tracheophyta</taxon>
        <taxon>Spermatophyta</taxon>
        <taxon>Magnoliopsida</taxon>
        <taxon>eudicotyledons</taxon>
        <taxon>Gunneridae</taxon>
        <taxon>Pentapetalae</taxon>
        <taxon>rosids</taxon>
        <taxon>malvids</taxon>
        <taxon>Sapindales</taxon>
        <taxon>Meliaceae</taxon>
        <taxon>Melia</taxon>
    </lineage>
</organism>
<name>A0ACC1WQ83_MELAZ</name>